<protein>
    <recommendedName>
        <fullName evidence="4">Transposase IS30-like HTH domain-containing protein</fullName>
    </recommendedName>
</protein>
<evidence type="ECO:0008006" key="4">
    <source>
        <dbReference type="Google" id="ProtNLM"/>
    </source>
</evidence>
<evidence type="ECO:0000256" key="1">
    <source>
        <dbReference type="SAM" id="MobiDB-lite"/>
    </source>
</evidence>
<feature type="compositionally biased region" description="Basic residues" evidence="1">
    <location>
        <begin position="55"/>
        <end position="66"/>
    </location>
</feature>
<dbReference type="AlphaFoldDB" id="A0A1M4S052"/>
<dbReference type="Gene3D" id="1.10.10.10">
    <property type="entry name" value="Winged helix-like DNA-binding domain superfamily/Winged helix DNA-binding domain"/>
    <property type="match status" value="1"/>
</dbReference>
<gene>
    <name evidence="2" type="ORF">ACGLYG10_1799</name>
</gene>
<sequence>MVRLGMLNTNNWAPLLRYLRRLGEPTGEGERDRLVEPPSSPGSSEADASISSSRTVRRVTHAKHRPVSAQTRDAIFQQAGSGLSAPEVARRYGVHEGTVRAIWRKPNKRERTRGLHRFTEEDRQRALELRAEGKTFIEIGLELGFERSTVRKHLAEK</sequence>
<dbReference type="Proteomes" id="UP000184291">
    <property type="component" value="Unassembled WGS sequence"/>
</dbReference>
<feature type="region of interest" description="Disordered" evidence="1">
    <location>
        <begin position="26"/>
        <end position="73"/>
    </location>
</feature>
<dbReference type="InterPro" id="IPR009057">
    <property type="entry name" value="Homeodomain-like_sf"/>
</dbReference>
<proteinExistence type="predicted"/>
<dbReference type="Gene3D" id="1.10.10.60">
    <property type="entry name" value="Homeodomain-like"/>
    <property type="match status" value="1"/>
</dbReference>
<evidence type="ECO:0000313" key="2">
    <source>
        <dbReference type="EMBL" id="SHE25578.1"/>
    </source>
</evidence>
<organism evidence="2 3">
    <name type="scientific">Actinomyces glycerinitolerans</name>
    <dbReference type="NCBI Taxonomy" id="1892869"/>
    <lineage>
        <taxon>Bacteria</taxon>
        <taxon>Bacillati</taxon>
        <taxon>Actinomycetota</taxon>
        <taxon>Actinomycetes</taxon>
        <taxon>Actinomycetales</taxon>
        <taxon>Actinomycetaceae</taxon>
        <taxon>Actinomyces</taxon>
    </lineage>
</organism>
<reference evidence="3" key="1">
    <citation type="submission" date="2016-09" db="EMBL/GenBank/DDBJ databases">
        <authorList>
            <person name="Strepis N."/>
        </authorList>
    </citation>
    <scope>NUCLEOTIDE SEQUENCE [LARGE SCALE GENOMIC DNA]</scope>
</reference>
<dbReference type="InterPro" id="IPR036388">
    <property type="entry name" value="WH-like_DNA-bd_sf"/>
</dbReference>
<name>A0A1M4S052_9ACTO</name>
<dbReference type="EMBL" id="FQTT01000011">
    <property type="protein sequence ID" value="SHE25578.1"/>
    <property type="molecule type" value="Genomic_DNA"/>
</dbReference>
<keyword evidence="3" id="KW-1185">Reference proteome</keyword>
<feature type="compositionally biased region" description="Low complexity" evidence="1">
    <location>
        <begin position="41"/>
        <end position="54"/>
    </location>
</feature>
<accession>A0A1M4S052</accession>
<evidence type="ECO:0000313" key="3">
    <source>
        <dbReference type="Proteomes" id="UP000184291"/>
    </source>
</evidence>
<dbReference type="SUPFAM" id="SSF46689">
    <property type="entry name" value="Homeodomain-like"/>
    <property type="match status" value="1"/>
</dbReference>